<dbReference type="EMBL" id="JAZHXJ010001308">
    <property type="protein sequence ID" value="KAL1845034.1"/>
    <property type="molecule type" value="Genomic_DNA"/>
</dbReference>
<evidence type="ECO:0000256" key="1">
    <source>
        <dbReference type="SAM" id="MobiDB-lite"/>
    </source>
</evidence>
<feature type="compositionally biased region" description="Basic and acidic residues" evidence="1">
    <location>
        <begin position="245"/>
        <end position="254"/>
    </location>
</feature>
<dbReference type="Proteomes" id="UP001586593">
    <property type="component" value="Unassembled WGS sequence"/>
</dbReference>
<sequence>MHDVELDHSRSNSLITGEAPCALCPFRSRVAAPQNRSAHVKVERDRERERERQSSAMEYKQQQPCSPPAAHVQPRLIVHGGAGNVRPSTLPIERRKAFRASLLRIVGFLPFLTSRPSRCLFSPETRSTRANHSPVAYLDNAGGGVHADAPSRERPRRDGSADRPRDGHVRRAPLRRRPPVQLRPRRRVHPRRHQRAGGQRHGVARPRQARGRRHRPSSRAQSHTAGPRHARARGSGPAGWQGGQAERRGPGTRR</sequence>
<feature type="compositionally biased region" description="Basic residues" evidence="1">
    <location>
        <begin position="202"/>
        <end position="217"/>
    </location>
</feature>
<keyword evidence="3" id="KW-1185">Reference proteome</keyword>
<feature type="compositionally biased region" description="Basic residues" evidence="1">
    <location>
        <begin position="170"/>
        <end position="195"/>
    </location>
</feature>
<feature type="compositionally biased region" description="Basic and acidic residues" evidence="1">
    <location>
        <begin position="149"/>
        <end position="169"/>
    </location>
</feature>
<evidence type="ECO:0000313" key="3">
    <source>
        <dbReference type="Proteomes" id="UP001586593"/>
    </source>
</evidence>
<feature type="region of interest" description="Disordered" evidence="1">
    <location>
        <begin position="35"/>
        <end position="69"/>
    </location>
</feature>
<comment type="caution">
    <text evidence="2">The sequence shown here is derived from an EMBL/GenBank/DDBJ whole genome shotgun (WGS) entry which is preliminary data.</text>
</comment>
<organism evidence="2 3">
    <name type="scientific">Phialemonium thermophilum</name>
    <dbReference type="NCBI Taxonomy" id="223376"/>
    <lineage>
        <taxon>Eukaryota</taxon>
        <taxon>Fungi</taxon>
        <taxon>Dikarya</taxon>
        <taxon>Ascomycota</taxon>
        <taxon>Pezizomycotina</taxon>
        <taxon>Sordariomycetes</taxon>
        <taxon>Sordariomycetidae</taxon>
        <taxon>Cephalothecales</taxon>
        <taxon>Cephalothecaceae</taxon>
        <taxon>Phialemonium</taxon>
    </lineage>
</organism>
<feature type="compositionally biased region" description="Polar residues" evidence="1">
    <location>
        <begin position="54"/>
        <end position="64"/>
    </location>
</feature>
<feature type="compositionally biased region" description="Basic and acidic residues" evidence="1">
    <location>
        <begin position="40"/>
        <end position="53"/>
    </location>
</feature>
<feature type="region of interest" description="Disordered" evidence="1">
    <location>
        <begin position="123"/>
        <end position="254"/>
    </location>
</feature>
<proteinExistence type="predicted"/>
<gene>
    <name evidence="2" type="ORF">VTK73DRAFT_1299</name>
</gene>
<accession>A0ABR3VTP7</accession>
<protein>
    <submittedName>
        <fullName evidence="2">Uncharacterized protein</fullName>
    </submittedName>
</protein>
<evidence type="ECO:0000313" key="2">
    <source>
        <dbReference type="EMBL" id="KAL1845034.1"/>
    </source>
</evidence>
<reference evidence="2 3" key="1">
    <citation type="journal article" date="2024" name="Commun. Biol.">
        <title>Comparative genomic analysis of thermophilic fungi reveals convergent evolutionary adaptations and gene losses.</title>
        <authorList>
            <person name="Steindorff A.S."/>
            <person name="Aguilar-Pontes M.V."/>
            <person name="Robinson A.J."/>
            <person name="Andreopoulos B."/>
            <person name="LaButti K."/>
            <person name="Kuo A."/>
            <person name="Mondo S."/>
            <person name="Riley R."/>
            <person name="Otillar R."/>
            <person name="Haridas S."/>
            <person name="Lipzen A."/>
            <person name="Grimwood J."/>
            <person name="Schmutz J."/>
            <person name="Clum A."/>
            <person name="Reid I.D."/>
            <person name="Moisan M.C."/>
            <person name="Butler G."/>
            <person name="Nguyen T.T.M."/>
            <person name="Dewar K."/>
            <person name="Conant G."/>
            <person name="Drula E."/>
            <person name="Henrissat B."/>
            <person name="Hansel C."/>
            <person name="Singer S."/>
            <person name="Hutchinson M.I."/>
            <person name="de Vries R.P."/>
            <person name="Natvig D.O."/>
            <person name="Powell A.J."/>
            <person name="Tsang A."/>
            <person name="Grigoriev I.V."/>
        </authorList>
    </citation>
    <scope>NUCLEOTIDE SEQUENCE [LARGE SCALE GENOMIC DNA]</scope>
    <source>
        <strain evidence="2 3">ATCC 24622</strain>
    </source>
</reference>
<name>A0ABR3VTP7_9PEZI</name>